<sequence>MNSKKRPLLVKTLNDDDLQRAPPTIPLSLSFYDLKIDDFSDEYDHNNNNSIYSISLLSPPLKTLHSILNISSPEEPLSNIPRVSISLQNISQNSIPSNSGESNEGSYLLRDEIFGFEEMVVFAPMAKKYSNIYFNLELGKLDANRDENQYSEFYHHLDDFSSFIHNYQHINYLNLSHCRISDDNVSILLCLKDCRLVRKLNLSHNELGCSSLKYLSEKLLTKEVMNGNLEELLLSHNLIGNLGLVSLSKWISHNTTLRTLSLNENNFDFLGFKALCYGMILNNTITTLDVSNNNLKRCHILMSQLLQLCKQLQNISFKNTFIYDPSFELDLKRSNVIYLDVEGNNLGDYIVMKMLSSMNYSIHSLILKGNKITDKSTDCLIKLLKLNSEMSLLDVRDNLLSVSSSEILKQAKTQLSSNTTLLLDAITLEKQTLPQKDCVDGNTTETPSHGPTLACNVKEDTVLTTTNTSLMDNSQLPLNPPPHDQTSEPPAVCSQVRPSTEEESDIVNAFLKDFEPQPQKQPRNDQHMKDHQQKTSLSPQPVENDEPIDVLSKDRRGVSQVVMNLSNFQTPHTEEPSMTRFSKNHHVDLSQYSISKLRGQYVSSPLTLSPSSSLNNHSTLADLMKNLSPLKTRVARPERTQENILNIN</sequence>
<dbReference type="SMART" id="SM00368">
    <property type="entry name" value="LRR_RI"/>
    <property type="match status" value="5"/>
</dbReference>
<evidence type="ECO:0000256" key="1">
    <source>
        <dbReference type="ARBA" id="ARBA00022468"/>
    </source>
</evidence>
<evidence type="ECO:0000256" key="4">
    <source>
        <dbReference type="SAM" id="MobiDB-lite"/>
    </source>
</evidence>
<dbReference type="GO" id="GO:0005634">
    <property type="term" value="C:nucleus"/>
    <property type="evidence" value="ECO:0007669"/>
    <property type="project" value="TreeGrafter"/>
</dbReference>
<dbReference type="VEuPathDB" id="AmoebaDB:NfTy_008780"/>
<feature type="compositionally biased region" description="Basic and acidic residues" evidence="4">
    <location>
        <begin position="522"/>
        <end position="533"/>
    </location>
</feature>
<evidence type="ECO:0000256" key="3">
    <source>
        <dbReference type="ARBA" id="ARBA00022737"/>
    </source>
</evidence>
<protein>
    <submittedName>
        <fullName evidence="5">Uncharacterized protein</fullName>
    </submittedName>
</protein>
<dbReference type="VEuPathDB" id="AmoebaDB:FDP41_007098"/>
<dbReference type="Pfam" id="PF13516">
    <property type="entry name" value="LRR_6"/>
    <property type="match status" value="2"/>
</dbReference>
<keyword evidence="2" id="KW-0433">Leucine-rich repeat</keyword>
<organism evidence="5 6">
    <name type="scientific">Naegleria fowleri</name>
    <name type="common">Brain eating amoeba</name>
    <dbReference type="NCBI Taxonomy" id="5763"/>
    <lineage>
        <taxon>Eukaryota</taxon>
        <taxon>Discoba</taxon>
        <taxon>Heterolobosea</taxon>
        <taxon>Tetramitia</taxon>
        <taxon>Eutetramitia</taxon>
        <taxon>Vahlkampfiidae</taxon>
        <taxon>Naegleria</taxon>
    </lineage>
</organism>
<dbReference type="InterPro" id="IPR032675">
    <property type="entry name" value="LRR_dom_sf"/>
</dbReference>
<dbReference type="AlphaFoldDB" id="A0A6A5BGY6"/>
<keyword evidence="3" id="KW-0677">Repeat</keyword>
<keyword evidence="6" id="KW-1185">Reference proteome</keyword>
<evidence type="ECO:0000313" key="6">
    <source>
        <dbReference type="Proteomes" id="UP000444721"/>
    </source>
</evidence>
<dbReference type="PANTHER" id="PTHR24113:SF12">
    <property type="entry name" value="RAN GTPASE-ACTIVATING PROTEIN 1"/>
    <property type="match status" value="1"/>
</dbReference>
<dbReference type="VEuPathDB" id="AmoebaDB:NF0076350"/>
<dbReference type="OrthoDB" id="76105at2759"/>
<dbReference type="InterPro" id="IPR001611">
    <property type="entry name" value="Leu-rich_rpt"/>
</dbReference>
<dbReference type="GO" id="GO:0005096">
    <property type="term" value="F:GTPase activator activity"/>
    <property type="evidence" value="ECO:0007669"/>
    <property type="project" value="UniProtKB-KW"/>
</dbReference>
<dbReference type="VEuPathDB" id="AmoebaDB:NF0076340"/>
<dbReference type="InterPro" id="IPR027038">
    <property type="entry name" value="RanGap"/>
</dbReference>
<name>A0A6A5BGY6_NAEFO</name>
<gene>
    <name evidence="5" type="ORF">FDP41_007098</name>
</gene>
<proteinExistence type="predicted"/>
<accession>A0A6A5BGY6</accession>
<dbReference type="GO" id="GO:0048471">
    <property type="term" value="C:perinuclear region of cytoplasm"/>
    <property type="evidence" value="ECO:0007669"/>
    <property type="project" value="TreeGrafter"/>
</dbReference>
<dbReference type="GeneID" id="68114316"/>
<feature type="region of interest" description="Disordered" evidence="4">
    <location>
        <begin position="470"/>
        <end position="546"/>
    </location>
</feature>
<dbReference type="EMBL" id="VFQX01000058">
    <property type="protein sequence ID" value="KAF0973711.1"/>
    <property type="molecule type" value="Genomic_DNA"/>
</dbReference>
<dbReference type="PANTHER" id="PTHR24113">
    <property type="entry name" value="RAN GTPASE-ACTIVATING PROTEIN 1"/>
    <property type="match status" value="1"/>
</dbReference>
<keyword evidence="1" id="KW-0343">GTPase activation</keyword>
<dbReference type="GO" id="GO:0005829">
    <property type="term" value="C:cytosol"/>
    <property type="evidence" value="ECO:0007669"/>
    <property type="project" value="TreeGrafter"/>
</dbReference>
<dbReference type="Gene3D" id="3.80.10.10">
    <property type="entry name" value="Ribonuclease Inhibitor"/>
    <property type="match status" value="1"/>
</dbReference>
<comment type="caution">
    <text evidence="5">The sequence shown here is derived from an EMBL/GenBank/DDBJ whole genome shotgun (WGS) entry which is preliminary data.</text>
</comment>
<dbReference type="RefSeq" id="XP_044558424.1">
    <property type="nucleotide sequence ID" value="XM_044710805.1"/>
</dbReference>
<evidence type="ECO:0000256" key="2">
    <source>
        <dbReference type="ARBA" id="ARBA00022614"/>
    </source>
</evidence>
<dbReference type="SUPFAM" id="SSF52047">
    <property type="entry name" value="RNI-like"/>
    <property type="match status" value="1"/>
</dbReference>
<dbReference type="PROSITE" id="PS51450">
    <property type="entry name" value="LRR"/>
    <property type="match status" value="1"/>
</dbReference>
<evidence type="ECO:0000313" key="5">
    <source>
        <dbReference type="EMBL" id="KAF0973711.1"/>
    </source>
</evidence>
<dbReference type="GO" id="GO:0006913">
    <property type="term" value="P:nucleocytoplasmic transport"/>
    <property type="evidence" value="ECO:0007669"/>
    <property type="project" value="TreeGrafter"/>
</dbReference>
<dbReference type="Proteomes" id="UP000444721">
    <property type="component" value="Unassembled WGS sequence"/>
</dbReference>
<dbReference type="GO" id="GO:0031267">
    <property type="term" value="F:small GTPase binding"/>
    <property type="evidence" value="ECO:0007669"/>
    <property type="project" value="TreeGrafter"/>
</dbReference>
<reference evidence="5 6" key="1">
    <citation type="journal article" date="2019" name="Sci. Rep.">
        <title>Nanopore sequencing improves the draft genome of the human pathogenic amoeba Naegleria fowleri.</title>
        <authorList>
            <person name="Liechti N."/>
            <person name="Schurch N."/>
            <person name="Bruggmann R."/>
            <person name="Wittwer M."/>
        </authorList>
    </citation>
    <scope>NUCLEOTIDE SEQUENCE [LARGE SCALE GENOMIC DNA]</scope>
    <source>
        <strain evidence="5 6">ATCC 30894</strain>
    </source>
</reference>